<name>A0A179GPM6_PURLI</name>
<gene>
    <name evidence="2" type="ORF">VFPBJ_05462</name>
</gene>
<protein>
    <submittedName>
        <fullName evidence="2">Uncharacterized protein</fullName>
    </submittedName>
</protein>
<proteinExistence type="predicted"/>
<evidence type="ECO:0000313" key="2">
    <source>
        <dbReference type="EMBL" id="OAQ79877.1"/>
    </source>
</evidence>
<feature type="region of interest" description="Disordered" evidence="1">
    <location>
        <begin position="65"/>
        <end position="92"/>
    </location>
</feature>
<dbReference type="Proteomes" id="UP000078240">
    <property type="component" value="Unassembled WGS sequence"/>
</dbReference>
<comment type="caution">
    <text evidence="2">The sequence shown here is derived from an EMBL/GenBank/DDBJ whole genome shotgun (WGS) entry which is preliminary data.</text>
</comment>
<evidence type="ECO:0000313" key="3">
    <source>
        <dbReference type="Proteomes" id="UP000078240"/>
    </source>
</evidence>
<sequence length="92" mass="10402">MVGGATATHFAKGKNWGWRTGAGPLLALPFGTRPARRTGMLQDAIQWLLARDQLLDGRVQRREHLGRGLLSMSKRKRRASRRTEPRGRAQER</sequence>
<organism evidence="2 3">
    <name type="scientific">Purpureocillium lilacinum</name>
    <name type="common">Paecilomyces lilacinus</name>
    <dbReference type="NCBI Taxonomy" id="33203"/>
    <lineage>
        <taxon>Eukaryota</taxon>
        <taxon>Fungi</taxon>
        <taxon>Dikarya</taxon>
        <taxon>Ascomycota</taxon>
        <taxon>Pezizomycotina</taxon>
        <taxon>Sordariomycetes</taxon>
        <taxon>Hypocreomycetidae</taxon>
        <taxon>Hypocreales</taxon>
        <taxon>Ophiocordycipitaceae</taxon>
        <taxon>Purpureocillium</taxon>
    </lineage>
</organism>
<dbReference type="AlphaFoldDB" id="A0A179GPM6"/>
<feature type="compositionally biased region" description="Basic and acidic residues" evidence="1">
    <location>
        <begin position="81"/>
        <end position="92"/>
    </location>
</feature>
<evidence type="ECO:0000256" key="1">
    <source>
        <dbReference type="SAM" id="MobiDB-lite"/>
    </source>
</evidence>
<reference evidence="2 3" key="1">
    <citation type="submission" date="2016-01" db="EMBL/GenBank/DDBJ databases">
        <title>Biosynthesis of antibiotic leucinostatins and their inhibition on Phytophthora in bio-control Purpureocillium lilacinum.</title>
        <authorList>
            <person name="Wang G."/>
            <person name="Liu Z."/>
            <person name="Lin R."/>
            <person name="Li E."/>
            <person name="Mao Z."/>
            <person name="Ling J."/>
            <person name="Yin W."/>
            <person name="Xie B."/>
        </authorList>
    </citation>
    <scope>NUCLEOTIDE SEQUENCE [LARGE SCALE GENOMIC DNA]</scope>
    <source>
        <strain evidence="2">PLBJ-1</strain>
    </source>
</reference>
<dbReference type="EMBL" id="LSBH01000004">
    <property type="protein sequence ID" value="OAQ79877.1"/>
    <property type="molecule type" value="Genomic_DNA"/>
</dbReference>
<accession>A0A179GPM6</accession>